<evidence type="ECO:0000313" key="2">
    <source>
        <dbReference type="EMBL" id="TDC28104.1"/>
    </source>
</evidence>
<dbReference type="GO" id="GO:0016787">
    <property type="term" value="F:hydrolase activity"/>
    <property type="evidence" value="ECO:0007669"/>
    <property type="project" value="UniProtKB-KW"/>
</dbReference>
<proteinExistence type="predicted"/>
<dbReference type="Proteomes" id="UP000295075">
    <property type="component" value="Unassembled WGS sequence"/>
</dbReference>
<dbReference type="PANTHER" id="PTHR43798:SF33">
    <property type="entry name" value="HYDROLASE, PUTATIVE (AFU_ORTHOLOGUE AFUA_2G14860)-RELATED"/>
    <property type="match status" value="1"/>
</dbReference>
<dbReference type="InterPro" id="IPR029058">
    <property type="entry name" value="AB_hydrolase_fold"/>
</dbReference>
<dbReference type="InterPro" id="IPR050266">
    <property type="entry name" value="AB_hydrolase_sf"/>
</dbReference>
<dbReference type="PRINTS" id="PR00111">
    <property type="entry name" value="ABHYDROLASE"/>
</dbReference>
<evidence type="ECO:0000313" key="3">
    <source>
        <dbReference type="Proteomes" id="UP000295075"/>
    </source>
</evidence>
<evidence type="ECO:0000259" key="1">
    <source>
        <dbReference type="Pfam" id="PF12697"/>
    </source>
</evidence>
<sequence>MKYFITRQEDQRLDPAARPQLRGDFVELSDGFTQYELTGPDDGEVVVFTGGITIPLAYWDELVSDLHAQGLRTLTYSGYGRGCSDRLQTPYDESLFVRQLVELTVRLDLPRPHHVVGTSMGALVAMAYALRQTDSVSTLTVVGPAGLLRQPPWQKALLHAGPLTGVIAKRLGHRLLEGHLSHNVRDPQRAAELTEMVREAYRYEGSMFAFFSTLQNFPLSGRTELYSRTSQLGIPTLLVWGDDDQVTPIENLGLAQQLLQPDRTHIIEECGHMAPLERPTAVADHIVSFLTSSTPRGSTNE</sequence>
<dbReference type="Pfam" id="PF12697">
    <property type="entry name" value="Abhydrolase_6"/>
    <property type="match status" value="1"/>
</dbReference>
<dbReference type="GO" id="GO:0016020">
    <property type="term" value="C:membrane"/>
    <property type="evidence" value="ECO:0007669"/>
    <property type="project" value="TreeGrafter"/>
</dbReference>
<dbReference type="RefSeq" id="WP_132408354.1">
    <property type="nucleotide sequence ID" value="NZ_SMKA01000084.1"/>
</dbReference>
<dbReference type="EMBL" id="SMKA01000084">
    <property type="protein sequence ID" value="TDC28104.1"/>
    <property type="molecule type" value="Genomic_DNA"/>
</dbReference>
<gene>
    <name evidence="2" type="ORF">E1261_19425</name>
</gene>
<protein>
    <submittedName>
        <fullName evidence="2">Alpha/beta hydrolase</fullName>
    </submittedName>
</protein>
<dbReference type="Gene3D" id="3.40.50.1820">
    <property type="entry name" value="alpha/beta hydrolase"/>
    <property type="match status" value="1"/>
</dbReference>
<dbReference type="AlphaFoldDB" id="A0A4R4PZS7"/>
<keyword evidence="2" id="KW-0378">Hydrolase</keyword>
<organism evidence="2 3">
    <name type="scientific">Kribbella albertanoniae</name>
    <dbReference type="NCBI Taxonomy" id="1266829"/>
    <lineage>
        <taxon>Bacteria</taxon>
        <taxon>Bacillati</taxon>
        <taxon>Actinomycetota</taxon>
        <taxon>Actinomycetes</taxon>
        <taxon>Propionibacteriales</taxon>
        <taxon>Kribbellaceae</taxon>
        <taxon>Kribbella</taxon>
    </lineage>
</organism>
<feature type="domain" description="AB hydrolase-1" evidence="1">
    <location>
        <begin position="58"/>
        <end position="284"/>
    </location>
</feature>
<comment type="caution">
    <text evidence="2">The sequence shown here is derived from an EMBL/GenBank/DDBJ whole genome shotgun (WGS) entry which is preliminary data.</text>
</comment>
<reference evidence="2 3" key="1">
    <citation type="submission" date="2019-03" db="EMBL/GenBank/DDBJ databases">
        <title>Draft genome sequences of novel Actinobacteria.</title>
        <authorList>
            <person name="Sahin N."/>
            <person name="Ay H."/>
            <person name="Saygin H."/>
        </authorList>
    </citation>
    <scope>NUCLEOTIDE SEQUENCE [LARGE SCALE GENOMIC DNA]</scope>
    <source>
        <strain evidence="2 3">JCM 30547</strain>
    </source>
</reference>
<dbReference type="InterPro" id="IPR000073">
    <property type="entry name" value="AB_hydrolase_1"/>
</dbReference>
<dbReference type="OrthoDB" id="9802489at2"/>
<dbReference type="SUPFAM" id="SSF53474">
    <property type="entry name" value="alpha/beta-Hydrolases"/>
    <property type="match status" value="1"/>
</dbReference>
<name>A0A4R4PZS7_9ACTN</name>
<dbReference type="PANTHER" id="PTHR43798">
    <property type="entry name" value="MONOACYLGLYCEROL LIPASE"/>
    <property type="match status" value="1"/>
</dbReference>
<keyword evidence="3" id="KW-1185">Reference proteome</keyword>
<accession>A0A4R4PZS7</accession>